<accession>A0A835YZF2</accession>
<reference evidence="2" key="1">
    <citation type="submission" date="2021-02" db="EMBL/GenBank/DDBJ databases">
        <title>First Annotated Genome of the Yellow-green Alga Tribonema minus.</title>
        <authorList>
            <person name="Mahan K.M."/>
        </authorList>
    </citation>
    <scope>NUCLEOTIDE SEQUENCE</scope>
    <source>
        <strain evidence="2">UTEX B ZZ1240</strain>
    </source>
</reference>
<organism evidence="2 3">
    <name type="scientific">Tribonema minus</name>
    <dbReference type="NCBI Taxonomy" id="303371"/>
    <lineage>
        <taxon>Eukaryota</taxon>
        <taxon>Sar</taxon>
        <taxon>Stramenopiles</taxon>
        <taxon>Ochrophyta</taxon>
        <taxon>PX clade</taxon>
        <taxon>Xanthophyceae</taxon>
        <taxon>Tribonematales</taxon>
        <taxon>Tribonemataceae</taxon>
        <taxon>Tribonema</taxon>
    </lineage>
</organism>
<dbReference type="Proteomes" id="UP000664859">
    <property type="component" value="Unassembled WGS sequence"/>
</dbReference>
<keyword evidence="1" id="KW-0175">Coiled coil</keyword>
<evidence type="ECO:0000256" key="1">
    <source>
        <dbReference type="SAM" id="Coils"/>
    </source>
</evidence>
<comment type="caution">
    <text evidence="2">The sequence shown here is derived from an EMBL/GenBank/DDBJ whole genome shotgun (WGS) entry which is preliminary data.</text>
</comment>
<gene>
    <name evidence="2" type="ORF">JKP88DRAFT_278266</name>
</gene>
<evidence type="ECO:0000313" key="2">
    <source>
        <dbReference type="EMBL" id="KAG5182285.1"/>
    </source>
</evidence>
<sequence length="80" mass="8364">MSSRAGKEALEVTIAWLAARLAEDMQRHADAEAQCAAAVAARAAAEAAQAEALAAEQRAHDALARAQAEYDRAFVTVKGV</sequence>
<protein>
    <submittedName>
        <fullName evidence="2">Uncharacterized protein</fullName>
    </submittedName>
</protein>
<keyword evidence="3" id="KW-1185">Reference proteome</keyword>
<proteinExistence type="predicted"/>
<feature type="coiled-coil region" evidence="1">
    <location>
        <begin position="38"/>
        <end position="65"/>
    </location>
</feature>
<name>A0A835YZF2_9STRA</name>
<dbReference type="AlphaFoldDB" id="A0A835YZF2"/>
<dbReference type="EMBL" id="JAFCMP010000257">
    <property type="protein sequence ID" value="KAG5182285.1"/>
    <property type="molecule type" value="Genomic_DNA"/>
</dbReference>
<evidence type="ECO:0000313" key="3">
    <source>
        <dbReference type="Proteomes" id="UP000664859"/>
    </source>
</evidence>